<accession>A0A1H0D117</accession>
<dbReference type="OrthoDB" id="5585636at2"/>
<evidence type="ECO:0000313" key="3">
    <source>
        <dbReference type="Proteomes" id="UP000242957"/>
    </source>
</evidence>
<proteinExistence type="predicted"/>
<sequence>MRIRHWLIACCVTAAFPAHAESRPPIELTDAQLDQLRGRFVMPGRVVSFGVVMSSSWQAANGQVLGGQVSMQMQRGMPAPVFNVTLFDNGRRGALPAGSGQVLGGAGLGQVQGISQSTRSAGDFNTSHNGMNIAVSQGSLPAGVPRGSPVLEATRRDSSLGQVSVAQASGGLRMSIQATGQGSSMQQLGGGSLIQRTDIIGSRNAVENLTQLNVVLGNGPSANDLNAAMAQLTRPGGF</sequence>
<dbReference type="Proteomes" id="UP000242957">
    <property type="component" value="Unassembled WGS sequence"/>
</dbReference>
<keyword evidence="3" id="KW-1185">Reference proteome</keyword>
<feature type="signal peptide" evidence="1">
    <location>
        <begin position="1"/>
        <end position="20"/>
    </location>
</feature>
<protein>
    <recommendedName>
        <fullName evidence="4">Fap system outer membrane protein</fullName>
    </recommendedName>
</protein>
<dbReference type="AlphaFoldDB" id="A0A1H0D117"/>
<evidence type="ECO:0008006" key="4">
    <source>
        <dbReference type="Google" id="ProtNLM"/>
    </source>
</evidence>
<keyword evidence="1" id="KW-0732">Signal</keyword>
<dbReference type="STRING" id="198616.SAMN05216193_10495"/>
<gene>
    <name evidence="2" type="ORF">SAMN05216193_10495</name>
</gene>
<feature type="chain" id="PRO_5017270086" description="Fap system outer membrane protein" evidence="1">
    <location>
        <begin position="21"/>
        <end position="238"/>
    </location>
</feature>
<dbReference type="RefSeq" id="WP_084314362.1">
    <property type="nucleotide sequence ID" value="NZ_FNIJ01000004.1"/>
</dbReference>
<organism evidence="2 3">
    <name type="scientific">Pseudomonas jinjuensis</name>
    <dbReference type="NCBI Taxonomy" id="198616"/>
    <lineage>
        <taxon>Bacteria</taxon>
        <taxon>Pseudomonadati</taxon>
        <taxon>Pseudomonadota</taxon>
        <taxon>Gammaproteobacteria</taxon>
        <taxon>Pseudomonadales</taxon>
        <taxon>Pseudomonadaceae</taxon>
        <taxon>Pseudomonas</taxon>
    </lineage>
</organism>
<name>A0A1H0D117_9PSED</name>
<reference evidence="3" key="1">
    <citation type="submission" date="2016-10" db="EMBL/GenBank/DDBJ databases">
        <authorList>
            <person name="Varghese N."/>
            <person name="Submissions S."/>
        </authorList>
    </citation>
    <scope>NUCLEOTIDE SEQUENCE [LARGE SCALE GENOMIC DNA]</scope>
    <source>
        <strain evidence="3">JCM 21621</strain>
    </source>
</reference>
<dbReference type="EMBL" id="FNIJ01000004">
    <property type="protein sequence ID" value="SDN63798.1"/>
    <property type="molecule type" value="Genomic_DNA"/>
</dbReference>
<evidence type="ECO:0000313" key="2">
    <source>
        <dbReference type="EMBL" id="SDN63798.1"/>
    </source>
</evidence>
<evidence type="ECO:0000256" key="1">
    <source>
        <dbReference type="SAM" id="SignalP"/>
    </source>
</evidence>